<feature type="compositionally biased region" description="Polar residues" evidence="1">
    <location>
        <begin position="8"/>
        <end position="17"/>
    </location>
</feature>
<evidence type="ECO:0000313" key="2">
    <source>
        <dbReference type="EMBL" id="CAE0655211.1"/>
    </source>
</evidence>
<feature type="region of interest" description="Disordered" evidence="1">
    <location>
        <begin position="448"/>
        <end position="499"/>
    </location>
</feature>
<gene>
    <name evidence="2" type="ORF">HAKA00212_LOCUS26799</name>
</gene>
<organism evidence="2">
    <name type="scientific">Heterosigma akashiwo</name>
    <name type="common">Chromophytic alga</name>
    <name type="synonym">Heterosigma carterae</name>
    <dbReference type="NCBI Taxonomy" id="2829"/>
    <lineage>
        <taxon>Eukaryota</taxon>
        <taxon>Sar</taxon>
        <taxon>Stramenopiles</taxon>
        <taxon>Ochrophyta</taxon>
        <taxon>Raphidophyceae</taxon>
        <taxon>Chattonellales</taxon>
        <taxon>Chattonellaceae</taxon>
        <taxon>Heterosigma</taxon>
    </lineage>
</organism>
<dbReference type="AlphaFoldDB" id="A0A7S4DKN8"/>
<accession>A0A7S4DKN8</accession>
<feature type="compositionally biased region" description="Low complexity" evidence="1">
    <location>
        <begin position="129"/>
        <end position="142"/>
    </location>
</feature>
<dbReference type="EMBL" id="HBIU01062293">
    <property type="protein sequence ID" value="CAE0655211.1"/>
    <property type="molecule type" value="Transcribed_RNA"/>
</dbReference>
<feature type="compositionally biased region" description="Polar residues" evidence="1">
    <location>
        <begin position="469"/>
        <end position="488"/>
    </location>
</feature>
<reference evidence="2" key="1">
    <citation type="submission" date="2021-01" db="EMBL/GenBank/DDBJ databases">
        <authorList>
            <person name="Corre E."/>
            <person name="Pelletier E."/>
            <person name="Niang G."/>
            <person name="Scheremetjew M."/>
            <person name="Finn R."/>
            <person name="Kale V."/>
            <person name="Holt S."/>
            <person name="Cochrane G."/>
            <person name="Meng A."/>
            <person name="Brown T."/>
            <person name="Cohen L."/>
        </authorList>
    </citation>
    <scope>NUCLEOTIDE SEQUENCE</scope>
    <source>
        <strain evidence="2">CCMP3107</strain>
    </source>
</reference>
<feature type="compositionally biased region" description="Basic and acidic residues" evidence="1">
    <location>
        <begin position="152"/>
        <end position="165"/>
    </location>
</feature>
<feature type="compositionally biased region" description="Basic and acidic residues" evidence="1">
    <location>
        <begin position="489"/>
        <end position="499"/>
    </location>
</feature>
<sequence length="587" mass="65062">MMDLSKLSCAQASSTTLKEVPLSGCAESPQEKANKMSSIKQKSGDVEGEDSQTIQNSMPLQPPIDVHETSPSSTLIQKIPFQTVPSNESKHNEEDQFHHFEAEPLLELEVLHIEDVSLAGSNEEEYNIPASKSSSIPTGSSPEKGSLVNSLELDRETHAPEKNQREPVVAPQDNIINQEPTPPSSSPDGRMPVKMLTMDNFDDILCQTSQYNVKSIGDLVAAIGENPIGNNPASSKLAGMLRKHSLGDLQAAASKKHELQVDKHSSKAPKMLNPNDLENTLQQKDDTDSNSLLPPVLVAESPTQPKIQIGSICSEPKPSYRKLTRNQQSLLRMSQQVVAQQCKHHGSSSYGGTHYKGLAQSQNFRSLEHTSKVEQRILRIALRNLLSHNLGADNGEQQHQGEIKSNTSSRILNHKPLRRNNREIDYIQRSQPLLCRRTGTKKKVLFNGFMGNNTTDQSTHNATRDEKNNTFSVRSSLNSPTKSSILETSSKKERSLTAEHTDSQLFSQVYFSITERISEMAHEFPPNIPCVNLNDATQGKIDTTQKQKINRAIVLSLTEMLTNPRIAQNLQKAAMKKLKHSMKNTPD</sequence>
<evidence type="ECO:0000256" key="1">
    <source>
        <dbReference type="SAM" id="MobiDB-lite"/>
    </source>
</evidence>
<name>A0A7S4DKN8_HETAK</name>
<feature type="region of interest" description="Disordered" evidence="1">
    <location>
        <begin position="1"/>
        <end position="72"/>
    </location>
</feature>
<protein>
    <submittedName>
        <fullName evidence="2">Uncharacterized protein</fullName>
    </submittedName>
</protein>
<feature type="region of interest" description="Disordered" evidence="1">
    <location>
        <begin position="257"/>
        <end position="290"/>
    </location>
</feature>
<proteinExistence type="predicted"/>
<feature type="region of interest" description="Disordered" evidence="1">
    <location>
        <begin position="124"/>
        <end position="191"/>
    </location>
</feature>
<feature type="compositionally biased region" description="Polar residues" evidence="1">
    <location>
        <begin position="450"/>
        <end position="461"/>
    </location>
</feature>